<comment type="caution">
    <text evidence="14">The sequence shown here is derived from an EMBL/GenBank/DDBJ whole genome shotgun (WGS) entry which is preliminary data.</text>
</comment>
<dbReference type="GO" id="GO:0004144">
    <property type="term" value="F:diacylglycerol O-acyltransferase activity"/>
    <property type="evidence" value="ECO:0007669"/>
    <property type="project" value="UniProtKB-EC"/>
</dbReference>
<evidence type="ECO:0000259" key="12">
    <source>
        <dbReference type="Pfam" id="PF03007"/>
    </source>
</evidence>
<dbReference type="InterPro" id="IPR014292">
    <property type="entry name" value="Acyl_transf_WS/DGAT"/>
</dbReference>
<evidence type="ECO:0000256" key="9">
    <source>
        <dbReference type="ARBA" id="ARBA00023315"/>
    </source>
</evidence>
<accession>A0A246IT59</accession>
<feature type="domain" description="O-acyltransferase WSD1-like N-terminal" evidence="12">
    <location>
        <begin position="1"/>
        <end position="303"/>
    </location>
</feature>
<keyword evidence="9" id="KW-0012">Acyltransferase</keyword>
<dbReference type="Proteomes" id="UP000197468">
    <property type="component" value="Unassembled WGS sequence"/>
</dbReference>
<dbReference type="InterPro" id="IPR045034">
    <property type="entry name" value="O-acyltransferase_WSD1-like"/>
</dbReference>
<dbReference type="Pfam" id="PF03007">
    <property type="entry name" value="WS_DGAT_cat"/>
    <property type="match status" value="1"/>
</dbReference>
<dbReference type="NCBIfam" id="TIGR02946">
    <property type="entry name" value="acyl_WS_DGAT"/>
    <property type="match status" value="1"/>
</dbReference>
<evidence type="ECO:0000256" key="1">
    <source>
        <dbReference type="ARBA" id="ARBA00004771"/>
    </source>
</evidence>
<name>A0A246IT59_9BURK</name>
<dbReference type="Gene3D" id="3.30.559.10">
    <property type="entry name" value="Chloramphenicol acetyltransferase-like domain"/>
    <property type="match status" value="1"/>
</dbReference>
<evidence type="ECO:0000313" key="14">
    <source>
        <dbReference type="EMBL" id="OWQ83411.1"/>
    </source>
</evidence>
<evidence type="ECO:0000256" key="6">
    <source>
        <dbReference type="ARBA" id="ARBA00022679"/>
    </source>
</evidence>
<keyword evidence="5" id="KW-0444">Lipid biosynthesis</keyword>
<evidence type="ECO:0000256" key="7">
    <source>
        <dbReference type="ARBA" id="ARBA00022798"/>
    </source>
</evidence>
<dbReference type="AlphaFoldDB" id="A0A246IT59"/>
<dbReference type="PANTHER" id="PTHR31650:SF1">
    <property type="entry name" value="WAX ESTER SYNTHASE_DIACYLGLYCEROL ACYLTRANSFERASE 4-RELATED"/>
    <property type="match status" value="1"/>
</dbReference>
<comment type="similarity">
    <text evidence="3">Belongs to the long-chain O-acyltransferase family.</text>
</comment>
<dbReference type="GO" id="GO:0019432">
    <property type="term" value="P:triglyceride biosynthetic process"/>
    <property type="evidence" value="ECO:0007669"/>
    <property type="project" value="UniProtKB-UniPathway"/>
</dbReference>
<dbReference type="EMBL" id="NIOF01000021">
    <property type="protein sequence ID" value="OWQ83411.1"/>
    <property type="molecule type" value="Genomic_DNA"/>
</dbReference>
<comment type="pathway">
    <text evidence="2">Lipid metabolism.</text>
</comment>
<evidence type="ECO:0000256" key="8">
    <source>
        <dbReference type="ARBA" id="ARBA00023098"/>
    </source>
</evidence>
<comment type="catalytic activity">
    <reaction evidence="10">
        <text>an acyl-CoA + a 1,2-diacyl-sn-glycerol = a triacyl-sn-glycerol + CoA</text>
        <dbReference type="Rhea" id="RHEA:10868"/>
        <dbReference type="ChEBI" id="CHEBI:17815"/>
        <dbReference type="ChEBI" id="CHEBI:57287"/>
        <dbReference type="ChEBI" id="CHEBI:58342"/>
        <dbReference type="ChEBI" id="CHEBI:64615"/>
        <dbReference type="EC" id="2.3.1.20"/>
    </reaction>
</comment>
<evidence type="ECO:0000259" key="13">
    <source>
        <dbReference type="Pfam" id="PF06974"/>
    </source>
</evidence>
<keyword evidence="8" id="KW-0443">Lipid metabolism</keyword>
<dbReference type="PANTHER" id="PTHR31650">
    <property type="entry name" value="O-ACYLTRANSFERASE (WSD1-LIKE) FAMILY PROTEIN"/>
    <property type="match status" value="1"/>
</dbReference>
<dbReference type="SUPFAM" id="SSF52777">
    <property type="entry name" value="CoA-dependent acyltransferases"/>
    <property type="match status" value="2"/>
</dbReference>
<dbReference type="InterPro" id="IPR004255">
    <property type="entry name" value="O-acyltransferase_WSD1_N"/>
</dbReference>
<evidence type="ECO:0000256" key="11">
    <source>
        <dbReference type="SAM" id="MobiDB-lite"/>
    </source>
</evidence>
<evidence type="ECO:0000256" key="4">
    <source>
        <dbReference type="ARBA" id="ARBA00013244"/>
    </source>
</evidence>
<dbReference type="EC" id="2.3.1.20" evidence="4"/>
<feature type="region of interest" description="Disordered" evidence="11">
    <location>
        <begin position="198"/>
        <end position="242"/>
    </location>
</feature>
<dbReference type="GO" id="GO:0005886">
    <property type="term" value="C:plasma membrane"/>
    <property type="evidence" value="ECO:0007669"/>
    <property type="project" value="TreeGrafter"/>
</dbReference>
<dbReference type="InterPro" id="IPR009721">
    <property type="entry name" value="O-acyltransferase_WSD1_C"/>
</dbReference>
<evidence type="ECO:0000256" key="2">
    <source>
        <dbReference type="ARBA" id="ARBA00005189"/>
    </source>
</evidence>
<protein>
    <recommendedName>
        <fullName evidence="4">diacylglycerol O-acyltransferase</fullName>
        <ecNumber evidence="4">2.3.1.20</ecNumber>
    </recommendedName>
</protein>
<feature type="domain" description="O-acyltransferase WSD1 C-terminal" evidence="13">
    <location>
        <begin position="346"/>
        <end position="487"/>
    </location>
</feature>
<dbReference type="InterPro" id="IPR023213">
    <property type="entry name" value="CAT-like_dom_sf"/>
</dbReference>
<dbReference type="Pfam" id="PF06974">
    <property type="entry name" value="WS_DGAT_C"/>
    <property type="match status" value="1"/>
</dbReference>
<keyword evidence="7" id="KW-0319">Glycerol metabolism</keyword>
<dbReference type="GO" id="GO:0006071">
    <property type="term" value="P:glycerol metabolic process"/>
    <property type="evidence" value="ECO:0007669"/>
    <property type="project" value="UniProtKB-KW"/>
</dbReference>
<sequence length="500" mass="53510">MSKVDTAWLRLDTEANRMVIHGILFLKPAIQLDAVRARVAERLLRFPRFRQRVVEHGDSAHWVEDQGVDIAHHVVAERLPRRRGLSRERALQDRLADLAAQPLAADRPLWMLHLIEDYDGGSALVARVHHCIADGIALIAVMLSITDGGIEPPMPKATKKGARVAAATVDAEPEWLADAMVKPINAWTVREIQRMRPIEGADDGEATGRAKGAKGANDARAANGATGGKRAKAGAEPADVSPADRLGKQVLKDAAALIEAPDDAKTRLKGKAGRAKRVAWGPALALDAVKAVGKSLNVSVNDVLLGCVAGAIGAYLRAHGDDTRGQEIRALVPVNLRPLESAWQLGNRFGMVPLPLPVGIANPVKRLYAVHAQTQALKQSLRPALALGLLAASGSVEKAAQRAMLKTLSRKATAMMTNVPGPTQPLGFCGATVDRVMFWAPQAGDMSLGVSILTYAGQVQFGLIADAGLCPDPERIVAHFEPQFQQLLDLALMLPWEAEA</sequence>
<evidence type="ECO:0000256" key="5">
    <source>
        <dbReference type="ARBA" id="ARBA00022516"/>
    </source>
</evidence>
<keyword evidence="6" id="KW-0808">Transferase</keyword>
<reference evidence="14 15" key="1">
    <citation type="journal article" date="2008" name="Int. J. Syst. Evol. Microbiol.">
        <title>Description of Roseateles aquatilis sp. nov. and Roseateles terrae sp. nov., in the class Betaproteobacteria, and emended description of the genus Roseateles.</title>
        <authorList>
            <person name="Gomila M."/>
            <person name="Bowien B."/>
            <person name="Falsen E."/>
            <person name="Moore E.R."/>
            <person name="Lalucat J."/>
        </authorList>
    </citation>
    <scope>NUCLEOTIDE SEQUENCE [LARGE SCALE GENOMIC DNA]</scope>
    <source>
        <strain evidence="14 15">CCUG 48205</strain>
    </source>
</reference>
<evidence type="ECO:0000256" key="10">
    <source>
        <dbReference type="ARBA" id="ARBA00048109"/>
    </source>
</evidence>
<evidence type="ECO:0000313" key="15">
    <source>
        <dbReference type="Proteomes" id="UP000197468"/>
    </source>
</evidence>
<dbReference type="UniPathway" id="UPA00282"/>
<keyword evidence="15" id="KW-1185">Reference proteome</keyword>
<evidence type="ECO:0000256" key="3">
    <source>
        <dbReference type="ARBA" id="ARBA00009587"/>
    </source>
</evidence>
<dbReference type="OrthoDB" id="9810950at2"/>
<organism evidence="14 15">
    <name type="scientific">Roseateles aquatilis</name>
    <dbReference type="NCBI Taxonomy" id="431061"/>
    <lineage>
        <taxon>Bacteria</taxon>
        <taxon>Pseudomonadati</taxon>
        <taxon>Pseudomonadota</taxon>
        <taxon>Betaproteobacteria</taxon>
        <taxon>Burkholderiales</taxon>
        <taxon>Sphaerotilaceae</taxon>
        <taxon>Roseateles</taxon>
    </lineage>
</organism>
<proteinExistence type="inferred from homology"/>
<gene>
    <name evidence="14" type="ORF">CDN99_26380</name>
</gene>
<comment type="pathway">
    <text evidence="1">Glycerolipid metabolism; triacylglycerol biosynthesis.</text>
</comment>